<dbReference type="EMBL" id="CP070969">
    <property type="protein sequence ID" value="QSF43261.1"/>
    <property type="molecule type" value="Genomic_DNA"/>
</dbReference>
<dbReference type="RefSeq" id="WP_206100899.1">
    <property type="nucleotide sequence ID" value="NZ_CP070969.1"/>
</dbReference>
<evidence type="ECO:0000313" key="1">
    <source>
        <dbReference type="EMBL" id="QSF43261.1"/>
    </source>
</evidence>
<keyword evidence="2" id="KW-1185">Reference proteome</keyword>
<accession>A0ABX7L7N7</accession>
<protein>
    <submittedName>
        <fullName evidence="1">Uncharacterized protein</fullName>
    </submittedName>
</protein>
<proteinExistence type="predicted"/>
<dbReference type="Proteomes" id="UP000663452">
    <property type="component" value="Chromosome"/>
</dbReference>
<evidence type="ECO:0000313" key="2">
    <source>
        <dbReference type="Proteomes" id="UP000663452"/>
    </source>
</evidence>
<name>A0ABX7L7N7_9BACL</name>
<organism evidence="1 2">
    <name type="scientific">Paenibacillus tianjinensis</name>
    <dbReference type="NCBI Taxonomy" id="2810347"/>
    <lineage>
        <taxon>Bacteria</taxon>
        <taxon>Bacillati</taxon>
        <taxon>Bacillota</taxon>
        <taxon>Bacilli</taxon>
        <taxon>Bacillales</taxon>
        <taxon>Paenibacillaceae</taxon>
        <taxon>Paenibacillus</taxon>
    </lineage>
</organism>
<reference evidence="1 2" key="1">
    <citation type="submission" date="2021-02" db="EMBL/GenBank/DDBJ databases">
        <title>Paenibacillus tianjinensis sp. nov.</title>
        <authorList>
            <person name="Liu H."/>
        </authorList>
    </citation>
    <scope>NUCLEOTIDE SEQUENCE [LARGE SCALE GENOMIC DNA]</scope>
    <source>
        <strain evidence="1 2">TB2019</strain>
    </source>
</reference>
<gene>
    <name evidence="1" type="ORF">JRJ22_18515</name>
</gene>
<sequence>MVDIKQLNYEFKRERVKFPLERRKKVHKILIDCIENKVSLIPKDGTILASHAEDNPVDIHFHKLASEYVVELCEVILRLVTFSTYKQWKGVKDTFDFKFIIDTNTYLLLQQSDYLYELDLVLIKEVNGKMSRVRIAQGLTNYMISSANEYARMLVGEGKGE</sequence>